<protein>
    <submittedName>
        <fullName evidence="4">GNAT family N-acetyltransferase</fullName>
    </submittedName>
</protein>
<name>A0A011VBC5_BRUAN</name>
<evidence type="ECO:0000259" key="3">
    <source>
        <dbReference type="PROSITE" id="PS51186"/>
    </source>
</evidence>
<dbReference type="Pfam" id="PF13508">
    <property type="entry name" value="Acetyltransf_7"/>
    <property type="match status" value="1"/>
</dbReference>
<keyword evidence="1 4" id="KW-0808">Transferase</keyword>
<dbReference type="GO" id="GO:0016747">
    <property type="term" value="F:acyltransferase activity, transferring groups other than amino-acyl groups"/>
    <property type="evidence" value="ECO:0007669"/>
    <property type="project" value="InterPro"/>
</dbReference>
<dbReference type="EMBL" id="WBWS01000006">
    <property type="protein sequence ID" value="KAB2772215.1"/>
    <property type="molecule type" value="Genomic_DNA"/>
</dbReference>
<comment type="caution">
    <text evidence="4">The sequence shown here is derived from an EMBL/GenBank/DDBJ whole genome shotgun (WGS) entry which is preliminary data.</text>
</comment>
<dbReference type="InterPro" id="IPR016181">
    <property type="entry name" value="Acyl_CoA_acyltransferase"/>
</dbReference>
<dbReference type="RefSeq" id="WP_036586820.1">
    <property type="nucleotide sequence ID" value="NZ_CP064063.1"/>
</dbReference>
<evidence type="ECO:0000256" key="1">
    <source>
        <dbReference type="ARBA" id="ARBA00022679"/>
    </source>
</evidence>
<proteinExistence type="predicted"/>
<keyword evidence="2" id="KW-0012">Acyltransferase</keyword>
<dbReference type="PANTHER" id="PTHR43877">
    <property type="entry name" value="AMINOALKYLPHOSPHONATE N-ACETYLTRANSFERASE-RELATED-RELATED"/>
    <property type="match status" value="1"/>
</dbReference>
<sequence length="167" mass="18716">MWVRSATEADLKAVHELLVSTWHATFDDILGRETVDAVTARWHGIAVLKANLKKPYSEFIVADNGNGGIDGMAFASQSEAGKASLHQLYVRPDTQVQGIGTMLLAEIEMAFPDVRTMKLEVIERNTKAVNFYERKGYTKVGRNEDWGDPNCKEPVLVMEKSLESWNM</sequence>
<gene>
    <name evidence="4" type="ORF">F9L04_07855</name>
</gene>
<evidence type="ECO:0000313" key="5">
    <source>
        <dbReference type="Proteomes" id="UP000481876"/>
    </source>
</evidence>
<accession>A0A011VBC5</accession>
<dbReference type="Gene3D" id="3.40.630.30">
    <property type="match status" value="1"/>
</dbReference>
<dbReference type="Proteomes" id="UP000481876">
    <property type="component" value="Unassembled WGS sequence"/>
</dbReference>
<dbReference type="InterPro" id="IPR000182">
    <property type="entry name" value="GNAT_dom"/>
</dbReference>
<dbReference type="SUPFAM" id="SSF55729">
    <property type="entry name" value="Acyl-CoA N-acyltransferases (Nat)"/>
    <property type="match status" value="1"/>
</dbReference>
<organism evidence="4 5">
    <name type="scientific">Brucella anthropi</name>
    <name type="common">Ochrobactrum anthropi</name>
    <dbReference type="NCBI Taxonomy" id="529"/>
    <lineage>
        <taxon>Bacteria</taxon>
        <taxon>Pseudomonadati</taxon>
        <taxon>Pseudomonadota</taxon>
        <taxon>Alphaproteobacteria</taxon>
        <taxon>Hyphomicrobiales</taxon>
        <taxon>Brucellaceae</taxon>
        <taxon>Brucella/Ochrobactrum group</taxon>
        <taxon>Brucella</taxon>
    </lineage>
</organism>
<dbReference type="PANTHER" id="PTHR43877:SF2">
    <property type="entry name" value="AMINOALKYLPHOSPHONATE N-ACETYLTRANSFERASE-RELATED"/>
    <property type="match status" value="1"/>
</dbReference>
<evidence type="ECO:0000256" key="2">
    <source>
        <dbReference type="ARBA" id="ARBA00023315"/>
    </source>
</evidence>
<dbReference type="CDD" id="cd04301">
    <property type="entry name" value="NAT_SF"/>
    <property type="match status" value="1"/>
</dbReference>
<dbReference type="AlphaFoldDB" id="A0A011VBC5"/>
<dbReference type="GeneID" id="61317221"/>
<feature type="domain" description="N-acetyltransferase" evidence="3">
    <location>
        <begin position="1"/>
        <end position="163"/>
    </location>
</feature>
<dbReference type="PROSITE" id="PS51186">
    <property type="entry name" value="GNAT"/>
    <property type="match status" value="1"/>
</dbReference>
<evidence type="ECO:0000313" key="4">
    <source>
        <dbReference type="EMBL" id="KAB2772215.1"/>
    </source>
</evidence>
<reference evidence="4 5" key="1">
    <citation type="submission" date="2019-09" db="EMBL/GenBank/DDBJ databases">
        <title>Taxonomic organization of the family Brucellaceae based on a phylogenomic approach.</title>
        <authorList>
            <person name="Leclercq S."/>
            <person name="Cloeckaert A."/>
            <person name="Zygmunt M.S."/>
        </authorList>
    </citation>
    <scope>NUCLEOTIDE SEQUENCE [LARGE SCALE GENOMIC DNA]</scope>
    <source>
        <strain evidence="4 5">LMG 3313</strain>
    </source>
</reference>
<dbReference type="InterPro" id="IPR050832">
    <property type="entry name" value="Bact_Acetyltransf"/>
</dbReference>